<feature type="region of interest" description="Disordered" evidence="1">
    <location>
        <begin position="168"/>
        <end position="206"/>
    </location>
</feature>
<evidence type="ECO:0000313" key="3">
    <source>
        <dbReference type="EMBL" id="GHJ85366.1"/>
    </source>
</evidence>
<accession>A0A8H3TQ75</accession>
<feature type="compositionally biased region" description="Basic and acidic residues" evidence="1">
    <location>
        <begin position="600"/>
        <end position="609"/>
    </location>
</feature>
<dbReference type="InterPro" id="IPR015010">
    <property type="entry name" value="TERF2IP_Myb"/>
</dbReference>
<dbReference type="InterPro" id="IPR001357">
    <property type="entry name" value="BRCT_dom"/>
</dbReference>
<dbReference type="AlphaFoldDB" id="A0A8H3TQ75"/>
<feature type="compositionally biased region" description="Basic and acidic residues" evidence="1">
    <location>
        <begin position="647"/>
        <end position="660"/>
    </location>
</feature>
<dbReference type="PROSITE" id="PS50172">
    <property type="entry name" value="BRCT"/>
    <property type="match status" value="1"/>
</dbReference>
<feature type="domain" description="BRCT" evidence="2">
    <location>
        <begin position="39"/>
        <end position="138"/>
    </location>
</feature>
<proteinExistence type="predicted"/>
<feature type="region of interest" description="Disordered" evidence="1">
    <location>
        <begin position="381"/>
        <end position="683"/>
    </location>
</feature>
<dbReference type="Proteomes" id="UP000620104">
    <property type="component" value="Unassembled WGS sequence"/>
</dbReference>
<dbReference type="Pfam" id="PF08914">
    <property type="entry name" value="Myb_Rap1"/>
    <property type="match status" value="1"/>
</dbReference>
<sequence length="819" mass="91616">MVNNGSRPSETANKQERSCPPSQPPKFFSFPKGKAVPIQQTELFKGKTFYLRCDFPDSYQAQLIKDIEELGGSLNAPNAWTADYVINNPPENDRQWQNELARRLKAETGQRPPTQRPYYWIYACHHAGRILSEDEISDRPVFTKWAHLNRRPVPLLIYITVNLPIFGDEGDESNKKESNPDDSDEKERNPDDKNKKKRKPPLRPLRKVEAIVETHGGFRSATRSDADVLVLNLETNAGERYMEQARPDQVIWTREELEEHAASGVPLDLGKDIQPREIVVARTNAASSTPGTTVRRTSRKEFTPEDDDLVIRYIAAHDPEKKRMTSKSFYTEMMNSKNNRVTPWVHRHTAESWRERVKKRVAPFRLRVEAYLHEKIDNTLRTKEERETGTIPASLRSEAPHALPFASRRSASDVRAKTAPSLQAVSGKIGNGGLVAESPLKSERSRKRDRLDDTESGRGSPEMPQKKAKTIRKGTMPIDEKLRHLPSPEVEAGPTSTDNDKISRRRLRPERSAEGDVFDAPQSAGPKKPSPAKQKREVPQTSRLAETRSFLAPNSSPPARDKDVESGMANLKNILDEVVEEDSVAEGEPDTDDAELEQDLLDHIRRQESSARGSRPAEISGETTDPARYATQSAGARSSHSKSQVPDTHDDTGHATHIPEHVPGGTGTSLRGSTPDSSSTATVRRLVSEAAAQAPSVLSIESGIPPDGTAVENSRTIQARVVQITAISERQTARLPQSSHDAQIDKGPDAQERARVRAQSDQEKREELKRIIDGLTQEYDLNYKAIHRLIEECRKRYKHVNQALLRGMIEQALAASAES</sequence>
<feature type="compositionally biased region" description="Polar residues" evidence="1">
    <location>
        <begin position="630"/>
        <end position="646"/>
    </location>
</feature>
<dbReference type="CDD" id="cd11655">
    <property type="entry name" value="rap1_myb-like"/>
    <property type="match status" value="1"/>
</dbReference>
<comment type="caution">
    <text evidence="3">The sequence shown here is derived from an EMBL/GenBank/DDBJ whole genome shotgun (WGS) entry which is preliminary data.</text>
</comment>
<feature type="region of interest" description="Disordered" evidence="1">
    <location>
        <begin position="732"/>
        <end position="762"/>
    </location>
</feature>
<reference evidence="3" key="1">
    <citation type="submission" date="2020-07" db="EMBL/GenBank/DDBJ databases">
        <title>Draft Genome Sequence of a Deep-Sea Yeast, Naganishia (Cryptococcus) liquefaciens strain N6.</title>
        <authorList>
            <person name="Han Y.W."/>
            <person name="Kajitani R."/>
            <person name="Morimoto H."/>
            <person name="Parhat M."/>
            <person name="Tsubouchi H."/>
            <person name="Bakenova O."/>
            <person name="Ogata M."/>
            <person name="Argunhan B."/>
            <person name="Aoki R."/>
            <person name="Kajiwara S."/>
            <person name="Itoh T."/>
            <person name="Iwasaki H."/>
        </authorList>
    </citation>
    <scope>NUCLEOTIDE SEQUENCE</scope>
    <source>
        <strain evidence="3">N6</strain>
    </source>
</reference>
<keyword evidence="4" id="KW-1185">Reference proteome</keyword>
<dbReference type="Gene3D" id="1.10.10.60">
    <property type="entry name" value="Homeodomain-like"/>
    <property type="match status" value="1"/>
</dbReference>
<dbReference type="EMBL" id="BLZA01000011">
    <property type="protein sequence ID" value="GHJ85366.1"/>
    <property type="molecule type" value="Genomic_DNA"/>
</dbReference>
<feature type="compositionally biased region" description="Polar residues" evidence="1">
    <location>
        <begin position="668"/>
        <end position="682"/>
    </location>
</feature>
<feature type="compositionally biased region" description="Basic and acidic residues" evidence="1">
    <location>
        <begin position="172"/>
        <end position="194"/>
    </location>
</feature>
<feature type="compositionally biased region" description="Basic residues" evidence="1">
    <location>
        <begin position="195"/>
        <end position="205"/>
    </location>
</feature>
<feature type="compositionally biased region" description="Polar residues" evidence="1">
    <location>
        <begin position="1"/>
        <end position="12"/>
    </location>
</feature>
<evidence type="ECO:0000313" key="4">
    <source>
        <dbReference type="Proteomes" id="UP000620104"/>
    </source>
</evidence>
<organism evidence="3 4">
    <name type="scientific">Naganishia liquefaciens</name>
    <dbReference type="NCBI Taxonomy" id="104408"/>
    <lineage>
        <taxon>Eukaryota</taxon>
        <taxon>Fungi</taxon>
        <taxon>Dikarya</taxon>
        <taxon>Basidiomycota</taxon>
        <taxon>Agaricomycotina</taxon>
        <taxon>Tremellomycetes</taxon>
        <taxon>Filobasidiales</taxon>
        <taxon>Filobasidiaceae</taxon>
        <taxon>Naganishia</taxon>
    </lineage>
</organism>
<feature type="compositionally biased region" description="Acidic residues" evidence="1">
    <location>
        <begin position="577"/>
        <end position="599"/>
    </location>
</feature>
<protein>
    <recommendedName>
        <fullName evidence="2">BRCT domain-containing protein</fullName>
    </recommendedName>
</protein>
<evidence type="ECO:0000259" key="2">
    <source>
        <dbReference type="PROSITE" id="PS50172"/>
    </source>
</evidence>
<dbReference type="OrthoDB" id="435460at2759"/>
<feature type="compositionally biased region" description="Polar residues" evidence="1">
    <location>
        <begin position="732"/>
        <end position="741"/>
    </location>
</feature>
<name>A0A8H3TQ75_9TREE</name>
<feature type="region of interest" description="Disordered" evidence="1">
    <location>
        <begin position="1"/>
        <end position="31"/>
    </location>
</feature>
<gene>
    <name evidence="3" type="ORF">NliqN6_1768</name>
</gene>
<evidence type="ECO:0000256" key="1">
    <source>
        <dbReference type="SAM" id="MobiDB-lite"/>
    </source>
</evidence>
<feature type="compositionally biased region" description="Basic and acidic residues" evidence="1">
    <location>
        <begin position="742"/>
        <end position="762"/>
    </location>
</feature>